<protein>
    <submittedName>
        <fullName evidence="3">Uncharacterized protein</fullName>
    </submittedName>
</protein>
<feature type="compositionally biased region" description="Basic residues" evidence="1">
    <location>
        <begin position="1"/>
        <end position="12"/>
    </location>
</feature>
<dbReference type="EMBL" id="OFTC01000014">
    <property type="protein sequence ID" value="SOZ35698.1"/>
    <property type="molecule type" value="Genomic_DNA"/>
</dbReference>
<feature type="compositionally biased region" description="Low complexity" evidence="1">
    <location>
        <begin position="15"/>
        <end position="28"/>
    </location>
</feature>
<accession>A0A375H629</accession>
<feature type="region of interest" description="Disordered" evidence="1">
    <location>
        <begin position="1"/>
        <end position="78"/>
    </location>
</feature>
<evidence type="ECO:0000313" key="2">
    <source>
        <dbReference type="EMBL" id="SOZ35698.1"/>
    </source>
</evidence>
<evidence type="ECO:0000256" key="1">
    <source>
        <dbReference type="SAM" id="MobiDB-lite"/>
    </source>
</evidence>
<dbReference type="EMBL" id="LT984806">
    <property type="protein sequence ID" value="SPD47664.1"/>
    <property type="molecule type" value="Genomic_DNA"/>
</dbReference>
<name>A0A375H629_9BURK</name>
<dbReference type="Proteomes" id="UP000255168">
    <property type="component" value="Chromosome I"/>
</dbReference>
<organism evidence="3 4">
    <name type="scientific">Cupriavidus neocaledonicus</name>
    <dbReference type="NCBI Taxonomy" id="1040979"/>
    <lineage>
        <taxon>Bacteria</taxon>
        <taxon>Pseudomonadati</taxon>
        <taxon>Pseudomonadota</taxon>
        <taxon>Betaproteobacteria</taxon>
        <taxon>Burkholderiales</taxon>
        <taxon>Burkholderiaceae</taxon>
        <taxon>Cupriavidus</taxon>
    </lineage>
</organism>
<proteinExistence type="predicted"/>
<evidence type="ECO:0000313" key="5">
    <source>
        <dbReference type="Proteomes" id="UP000256710"/>
    </source>
</evidence>
<keyword evidence="5" id="KW-1185">Reference proteome</keyword>
<evidence type="ECO:0000313" key="4">
    <source>
        <dbReference type="Proteomes" id="UP000255168"/>
    </source>
</evidence>
<dbReference type="Proteomes" id="UP000256710">
    <property type="component" value="Unassembled WGS sequence"/>
</dbReference>
<dbReference type="AlphaFoldDB" id="A0A375H629"/>
<evidence type="ECO:0000313" key="3">
    <source>
        <dbReference type="EMBL" id="SPD47664.1"/>
    </source>
</evidence>
<reference evidence="4 5" key="1">
    <citation type="submission" date="2018-01" db="EMBL/GenBank/DDBJ databases">
        <authorList>
            <person name="Clerissi C."/>
        </authorList>
    </citation>
    <scope>NUCLEOTIDE SEQUENCE [LARGE SCALE GENOMIC DNA]</scope>
    <source>
        <strain evidence="2">Cupriavidus taiwanensis STM 6082</strain>
        <strain evidence="3">Cupriavidus taiwanensis STM 6160</strain>
    </source>
</reference>
<gene>
    <name evidence="2" type="ORF">CBM2605_A210042</name>
    <name evidence="3" type="ORF">CBM2607_12604</name>
</gene>
<sequence length="78" mass="8143">MARRGRGSRRRPADRSAAQPQVSAANPARHARPRHRGNPPGGLPMAGAPGVSVTLSRLTSHGRPFVADTTPHPAPQVG</sequence>